<evidence type="ECO:0000313" key="3">
    <source>
        <dbReference type="EMBL" id="KAF5934660.1"/>
    </source>
</evidence>
<dbReference type="GO" id="GO:0030131">
    <property type="term" value="C:clathrin adaptor complex"/>
    <property type="evidence" value="ECO:0007669"/>
    <property type="project" value="InterPro"/>
</dbReference>
<dbReference type="GO" id="GO:0006886">
    <property type="term" value="P:intracellular protein transport"/>
    <property type="evidence" value="ECO:0007669"/>
    <property type="project" value="InterPro"/>
</dbReference>
<dbReference type="Pfam" id="PF02296">
    <property type="entry name" value="Alpha_adaptin_C"/>
    <property type="match status" value="1"/>
</dbReference>
<dbReference type="InterPro" id="IPR009028">
    <property type="entry name" value="Coatomer/calthrin_app_sub_C"/>
</dbReference>
<dbReference type="AlphaFoldDB" id="A0A7J7G1R3"/>
<comment type="caution">
    <text evidence="3">The sequence shown here is derived from an EMBL/GenBank/DDBJ whole genome shotgun (WGS) entry which is preliminary data.</text>
</comment>
<dbReference type="InterPro" id="IPR012295">
    <property type="entry name" value="TBP_dom_sf"/>
</dbReference>
<reference evidence="4" key="1">
    <citation type="journal article" date="2020" name="Nat. Commun.">
        <title>Genome assembly of wild tea tree DASZ reveals pedigree and selection history of tea varieties.</title>
        <authorList>
            <person name="Zhang W."/>
            <person name="Zhang Y."/>
            <person name="Qiu H."/>
            <person name="Guo Y."/>
            <person name="Wan H."/>
            <person name="Zhang X."/>
            <person name="Scossa F."/>
            <person name="Alseekh S."/>
            <person name="Zhang Q."/>
            <person name="Wang P."/>
            <person name="Xu L."/>
            <person name="Schmidt M.H."/>
            <person name="Jia X."/>
            <person name="Li D."/>
            <person name="Zhu A."/>
            <person name="Guo F."/>
            <person name="Chen W."/>
            <person name="Ni D."/>
            <person name="Usadel B."/>
            <person name="Fernie A.R."/>
            <person name="Wen W."/>
        </authorList>
    </citation>
    <scope>NUCLEOTIDE SEQUENCE [LARGE SCALE GENOMIC DNA]</scope>
    <source>
        <strain evidence="4">cv. G240</strain>
    </source>
</reference>
<sequence>MRCKRRWRCNAVRRWKIDSGRSMVSDGGRATVSNGGRLTVEDRRLNQALCYEPSVQNEQCSKSVVSCVDFGQIFGWWTIFVAGGQPVTSLDGRSDVGCISHACHVLFSLFAFLALKADLPIEREGVLIADLPQSYPSSRAEATLTGVGANRNQCRNSLWGHVGPLEKLIGIKKMASSSRGLLTLFPDLNESTREITGAVAREPQPSAPEFAPLTFPMRSVEQRMAAQSDIEANQYTLKSCVETMTAVTNLSHRLQSRTNEVQQVNAQLALLQRMYKDARAEICSKVEKLIILLHRRAAASPWPPAGPLPIPSLRCSLSTFSLSLHGGCSSWRSTRHQAIWPNSYGYQPSLSSHSSSYPRAGLLSFFPYYQVPMRVLSSDGKEVILELELKQGEQYSCFPRKEQVGHEFINLRPSRDVAVLDFSYKFGTHVNVKLRLPAVFNKFLQPVTVSAEEFFPQWRSLAGPPLKLQEVVRGVRPMSLAEMANLFYNFRLMICPGLDPNANNLVASTIFFQRVQGPCCV</sequence>
<dbReference type="SUPFAM" id="SSF55711">
    <property type="entry name" value="Subdomain of clathrin and coatomer appendage domain"/>
    <property type="match status" value="1"/>
</dbReference>
<gene>
    <name evidence="3" type="ORF">HYC85_030831</name>
</gene>
<protein>
    <recommendedName>
        <fullName evidence="2">Clathrin adaptor alpha-adaptin appendage C-terminal subdomain domain-containing protein</fullName>
    </recommendedName>
</protein>
<proteinExistence type="predicted"/>
<evidence type="ECO:0000259" key="2">
    <source>
        <dbReference type="Pfam" id="PF02296"/>
    </source>
</evidence>
<evidence type="ECO:0000313" key="4">
    <source>
        <dbReference type="Proteomes" id="UP000593564"/>
    </source>
</evidence>
<accession>A0A7J7G1R3</accession>
<feature type="coiled-coil region" evidence="1">
    <location>
        <begin position="254"/>
        <end position="281"/>
    </location>
</feature>
<name>A0A7J7G1R3_CAMSI</name>
<dbReference type="Proteomes" id="UP000593564">
    <property type="component" value="Unassembled WGS sequence"/>
</dbReference>
<dbReference type="EMBL" id="JACBKZ010000014">
    <property type="protein sequence ID" value="KAF5934660.1"/>
    <property type="molecule type" value="Genomic_DNA"/>
</dbReference>
<dbReference type="InterPro" id="IPR003164">
    <property type="entry name" value="Clathrin_a-adaptin_app_sub_C"/>
</dbReference>
<dbReference type="GO" id="GO:0016192">
    <property type="term" value="P:vesicle-mediated transport"/>
    <property type="evidence" value="ECO:0007669"/>
    <property type="project" value="InterPro"/>
</dbReference>
<organism evidence="3 4">
    <name type="scientific">Camellia sinensis</name>
    <name type="common">Tea plant</name>
    <name type="synonym">Thea sinensis</name>
    <dbReference type="NCBI Taxonomy" id="4442"/>
    <lineage>
        <taxon>Eukaryota</taxon>
        <taxon>Viridiplantae</taxon>
        <taxon>Streptophyta</taxon>
        <taxon>Embryophyta</taxon>
        <taxon>Tracheophyta</taxon>
        <taxon>Spermatophyta</taxon>
        <taxon>Magnoliopsida</taxon>
        <taxon>eudicotyledons</taxon>
        <taxon>Gunneridae</taxon>
        <taxon>Pentapetalae</taxon>
        <taxon>asterids</taxon>
        <taxon>Ericales</taxon>
        <taxon>Theaceae</taxon>
        <taxon>Camellia</taxon>
    </lineage>
</organism>
<keyword evidence="4" id="KW-1185">Reference proteome</keyword>
<dbReference type="Gene3D" id="3.30.310.10">
    <property type="entry name" value="TATA-Binding Protein"/>
    <property type="match status" value="1"/>
</dbReference>
<keyword evidence="1" id="KW-0175">Coiled coil</keyword>
<reference evidence="3 4" key="2">
    <citation type="submission" date="2020-07" db="EMBL/GenBank/DDBJ databases">
        <title>Genome assembly of wild tea tree DASZ reveals pedigree and selection history of tea varieties.</title>
        <authorList>
            <person name="Zhang W."/>
        </authorList>
    </citation>
    <scope>NUCLEOTIDE SEQUENCE [LARGE SCALE GENOMIC DNA]</scope>
    <source>
        <strain evidence="4">cv. G240</strain>
        <tissue evidence="3">Leaf</tissue>
    </source>
</reference>
<evidence type="ECO:0000256" key="1">
    <source>
        <dbReference type="SAM" id="Coils"/>
    </source>
</evidence>
<feature type="domain" description="Clathrin adaptor alpha-adaptin appendage C-terminal subdomain" evidence="2">
    <location>
        <begin position="443"/>
        <end position="513"/>
    </location>
</feature>